<name>A0A0G1W1D5_9BACT</name>
<dbReference type="Proteomes" id="UP000034588">
    <property type="component" value="Unassembled WGS sequence"/>
</dbReference>
<dbReference type="EMBL" id="LCQD01000011">
    <property type="protein sequence ID" value="KKW12556.1"/>
    <property type="molecule type" value="Genomic_DNA"/>
</dbReference>
<evidence type="ECO:0000313" key="2">
    <source>
        <dbReference type="Proteomes" id="UP000034588"/>
    </source>
</evidence>
<evidence type="ECO:0000313" key="1">
    <source>
        <dbReference type="EMBL" id="KKW12556.1"/>
    </source>
</evidence>
<protein>
    <submittedName>
        <fullName evidence="1">Uncharacterized protein</fullName>
    </submittedName>
</protein>
<dbReference type="AlphaFoldDB" id="A0A0G1W1D5"/>
<comment type="caution">
    <text evidence="1">The sequence shown here is derived from an EMBL/GenBank/DDBJ whole genome shotgun (WGS) entry which is preliminary data.</text>
</comment>
<sequence>MAIEVGQGFNTPELSLGEWEIGRDLKIDHIIRLVTSDGEEWVRIKNKEAVPWQTKTDSTWAIATATTRDITSINDYFESSRSTLYYLGFGVYSDVEIDVIIRMTGTTGEVGGIKQNPTAKFNPTTAPYMNPRFVIKSYGKYAIPSFKLENNTKQTAQLVKLSYMGWKFGIEPCEKPNDGRYTTISLRHIGEVGKA</sequence>
<reference evidence="1 2" key="1">
    <citation type="journal article" date="2015" name="Nature">
        <title>rRNA introns, odd ribosomes, and small enigmatic genomes across a large radiation of phyla.</title>
        <authorList>
            <person name="Brown C.T."/>
            <person name="Hug L.A."/>
            <person name="Thomas B.C."/>
            <person name="Sharon I."/>
            <person name="Castelle C.J."/>
            <person name="Singh A."/>
            <person name="Wilkins M.J."/>
            <person name="Williams K.H."/>
            <person name="Banfield J.F."/>
        </authorList>
    </citation>
    <scope>NUCLEOTIDE SEQUENCE [LARGE SCALE GENOMIC DNA]</scope>
</reference>
<proteinExistence type="predicted"/>
<organism evidence="1 2">
    <name type="scientific">Candidatus Gottesmanbacteria bacterium GW2011_GWB1_49_7</name>
    <dbReference type="NCBI Taxonomy" id="1618448"/>
    <lineage>
        <taxon>Bacteria</taxon>
        <taxon>Candidatus Gottesmaniibacteriota</taxon>
    </lineage>
</organism>
<accession>A0A0G1W1D5</accession>
<gene>
    <name evidence="1" type="ORF">UY48_C0011G0003</name>
</gene>